<organism evidence="3">
    <name type="scientific">Symploca sp. SIO1C4</name>
    <dbReference type="NCBI Taxonomy" id="2607765"/>
    <lineage>
        <taxon>Bacteria</taxon>
        <taxon>Bacillati</taxon>
        <taxon>Cyanobacteriota</taxon>
        <taxon>Cyanophyceae</taxon>
        <taxon>Coleofasciculales</taxon>
        <taxon>Coleofasciculaceae</taxon>
        <taxon>Symploca</taxon>
    </lineage>
</organism>
<evidence type="ECO:0000256" key="1">
    <source>
        <dbReference type="SAM" id="MobiDB-lite"/>
    </source>
</evidence>
<name>A0A6B3N560_9CYAN</name>
<feature type="transmembrane region" description="Helical" evidence="2">
    <location>
        <begin position="41"/>
        <end position="65"/>
    </location>
</feature>
<keyword evidence="2" id="KW-0812">Transmembrane</keyword>
<evidence type="ECO:0000313" key="3">
    <source>
        <dbReference type="EMBL" id="NER28836.1"/>
    </source>
</evidence>
<feature type="region of interest" description="Disordered" evidence="1">
    <location>
        <begin position="203"/>
        <end position="242"/>
    </location>
</feature>
<dbReference type="EMBL" id="JAAHFQ010000268">
    <property type="protein sequence ID" value="NER28836.1"/>
    <property type="molecule type" value="Genomic_DNA"/>
</dbReference>
<evidence type="ECO:0008006" key="4">
    <source>
        <dbReference type="Google" id="ProtNLM"/>
    </source>
</evidence>
<evidence type="ECO:0000256" key="2">
    <source>
        <dbReference type="SAM" id="Phobius"/>
    </source>
</evidence>
<dbReference type="AlphaFoldDB" id="A0A6B3N560"/>
<gene>
    <name evidence="3" type="ORF">F6J89_14665</name>
</gene>
<feature type="compositionally biased region" description="Acidic residues" evidence="1">
    <location>
        <begin position="219"/>
        <end position="234"/>
    </location>
</feature>
<accession>A0A6B3N560</accession>
<feature type="compositionally biased region" description="Polar residues" evidence="1">
    <location>
        <begin position="134"/>
        <end position="176"/>
    </location>
</feature>
<feature type="region of interest" description="Disordered" evidence="1">
    <location>
        <begin position="134"/>
        <end position="190"/>
    </location>
</feature>
<feature type="region of interest" description="Disordered" evidence="1">
    <location>
        <begin position="79"/>
        <end position="117"/>
    </location>
</feature>
<comment type="caution">
    <text evidence="3">The sequence shown here is derived from an EMBL/GenBank/DDBJ whole genome shotgun (WGS) entry which is preliminary data.</text>
</comment>
<feature type="compositionally biased region" description="Basic and acidic residues" evidence="1">
    <location>
        <begin position="180"/>
        <end position="190"/>
    </location>
</feature>
<proteinExistence type="predicted"/>
<protein>
    <recommendedName>
        <fullName evidence="4">LapA family protein</fullName>
    </recommendedName>
</protein>
<keyword evidence="2" id="KW-0472">Membrane</keyword>
<keyword evidence="2" id="KW-1133">Transmembrane helix</keyword>
<sequence length="242" mass="27309">MLVTRIVLLILVVGGLAVFTISNLSPVELVFWGMKMPPLPLAVWIGGAISLGVITSFCLQLLSYLPKGYSTRNRRVVGAATPRHRSFRREKPQTDSYQRDIPYTPPSPQQPAKGAASDWEESVSQYWEFEEQAQMPNSQQPDMNGSYSGETYSNTSTNYEVKQEPKTSSQNGSVYSYSYRDTEKSGVGKADEIYDANYRVITPPYKPVAQTSDNTQTSDNDDDWGFEDDEEFNQEVERSRQQ</sequence>
<reference evidence="3" key="1">
    <citation type="submission" date="2019-11" db="EMBL/GenBank/DDBJ databases">
        <title>Genomic insights into an expanded diversity of filamentous marine cyanobacteria reveals the extraordinary biosynthetic potential of Moorea and Okeania.</title>
        <authorList>
            <person name="Ferreira Leao T."/>
            <person name="Wang M."/>
            <person name="Moss N."/>
            <person name="Da Silva R."/>
            <person name="Sanders J."/>
            <person name="Nurk S."/>
            <person name="Gurevich A."/>
            <person name="Humphrey G."/>
            <person name="Reher R."/>
            <person name="Zhu Q."/>
            <person name="Belda-Ferre P."/>
            <person name="Glukhov E."/>
            <person name="Rex R."/>
            <person name="Dorrestein P.C."/>
            <person name="Knight R."/>
            <person name="Pevzner P."/>
            <person name="Gerwick W.H."/>
            <person name="Gerwick L."/>
        </authorList>
    </citation>
    <scope>NUCLEOTIDE SEQUENCE</scope>
    <source>
        <strain evidence="3">SIO1C4</strain>
    </source>
</reference>